<evidence type="ECO:0000259" key="10">
    <source>
        <dbReference type="Pfam" id="PF12950"/>
    </source>
</evidence>
<dbReference type="HOGENOM" id="CLU_004277_0_0_2"/>
<evidence type="ECO:0000313" key="12">
    <source>
        <dbReference type="Proteomes" id="UP000010843"/>
    </source>
</evidence>
<dbReference type="GO" id="GO:0032259">
    <property type="term" value="P:methylation"/>
    <property type="evidence" value="ECO:0007669"/>
    <property type="project" value="UniProtKB-KW"/>
</dbReference>
<keyword evidence="5" id="KW-0680">Restriction system</keyword>
<proteinExistence type="predicted"/>
<evidence type="ECO:0000313" key="11">
    <source>
        <dbReference type="EMBL" id="AGB32617.1"/>
    </source>
</evidence>
<dbReference type="InterPro" id="IPR029063">
    <property type="entry name" value="SAM-dependent_MTases_sf"/>
</dbReference>
<dbReference type="STRING" id="797303.Natpe_2818"/>
<sequence>MTRPGHRLESSETEENLCVAGLTWEGTQHRSRPIAIGSSRPAGPPGPRAVHTAMQSPHVRAVHGPFSSAFLERRLPETDEWDTIDDADCRETFDDLRRCWERVRDSAATDAIEERFVRPAFRTLGLSVVPIESTGPPRSRPDYAILAGDDGAERTARTDRPDRADLDAAASEVPDAAVAIADVRSWGRDLDGRGAAGDDRPAENPSHRLHVAVQENDVRWGVLTNGRRWRLYDASTSGRLDSYYEVDLPAILEADDHEAFRYVYYFFRGAAFRPNAEGDCVLDRAAERSAGHAQTLRDNLRSNVAEAVAVVADGLLASPATDLDRDALDESDRELLFEASLTAVYRLLIGVVVERERTDSSANDRFDGGGLRSCMRSIALGPDASVQSDASDDIGGDDAWTCLEDRLERLAGVSSSRSADERSSPALCFLAAHGVRDDSLSHALDLLARRDGNGRLAFVPASLDVRDLGRVYERLLEARLEIADEPLALIDGEYVPADGGPVAVDRGEPYLAADGSHRKTSGSYYTPPSMVEYVVDRTVGPLLSEIRADLADHDPEADAPFAERVADRVFDLAVLDPAMGSGHFLTAVVDALTRALVAAQERQARERGLESLASERDADWARRRVAQHCVYGVDRRPLAVELATASLRLRTLTADRPPVALEGHLRAGNALVGSDRDPLGTATPGRGEPIDRDPHRRRLETIANVRTARAFGLECVPDDAVDRLLAALDGDGDEAWDRLSRTEWFTAAQQAAAANGFLHWGLAFPERFSDPAGRPLDDPGFDAVVGNPPWVATAGRADISASLEPTLRSYLADAFVTTENQFDLYVACYERAVRLSTDGRVGFVVPDSILTREGNAPLREFLLANAPPSTIVRVGAAFDGVETGAAIVVSGGDTSSDGDAMVDCADTTDVGDLDALSYKSIPGSVFESQDAARFRIYLDAETRRVLSTLEERPALGSFIDISRGEEIGKRADSLADSPGANRRPIAPGAAIRRYGLDTDELRYVDPADLAKAERQYESPKLLLRQTGDALVAAYDADDLATIKSVYNVRLESGSAAALKHLLGVLNSSVLAFYHHYKHAAYRAVFPQLNQSTVESLPVPMADAPDPELVAAVDERRSLTAERATLSLALPDYLGDYRTGPSVGDLPIVRRADGVATTPLVATTTDRPTLKLGSVTVDDGTTFRLSATVRYKPDDAAVDTDRWGYAETDPIPALEITDPDDDRAALLAAFVPHAVSAGDGAASCRRDATKTISPLDRLESLALPRLEDVADGLAAYREARERVAALDTRLEALDRRIDERVSALYDLSETERETVRREFGDE</sequence>
<dbReference type="PANTHER" id="PTHR33841:SF1">
    <property type="entry name" value="DNA METHYLTRANSFERASE A"/>
    <property type="match status" value="1"/>
</dbReference>
<dbReference type="GO" id="GO:0009307">
    <property type="term" value="P:DNA restriction-modification system"/>
    <property type="evidence" value="ECO:0007669"/>
    <property type="project" value="UniProtKB-KW"/>
</dbReference>
<feature type="domain" description="TaqI-like C-terminal specificity" evidence="10">
    <location>
        <begin position="984"/>
        <end position="1098"/>
    </location>
</feature>
<dbReference type="EC" id="2.1.1.72" evidence="1"/>
<dbReference type="PANTHER" id="PTHR33841">
    <property type="entry name" value="DNA METHYLTRANSFERASE YEEA-RELATED"/>
    <property type="match status" value="1"/>
</dbReference>
<dbReference type="PROSITE" id="PS00092">
    <property type="entry name" value="N6_MTASE"/>
    <property type="match status" value="1"/>
</dbReference>
<dbReference type="eggNOG" id="arCOG05724">
    <property type="taxonomic scope" value="Archaea"/>
</dbReference>
<organism evidence="11 12">
    <name type="scientific">Natrinema pellirubrum (strain DSM 15624 / CIP 106293 / JCM 10476 / NCIMB 786 / 157)</name>
    <dbReference type="NCBI Taxonomy" id="797303"/>
    <lineage>
        <taxon>Archaea</taxon>
        <taxon>Methanobacteriati</taxon>
        <taxon>Methanobacteriota</taxon>
        <taxon>Stenosarchaea group</taxon>
        <taxon>Halobacteria</taxon>
        <taxon>Halobacteriales</taxon>
        <taxon>Natrialbaceae</taxon>
        <taxon>Natrinema</taxon>
    </lineage>
</organism>
<dbReference type="EMBL" id="CP003372">
    <property type="protein sequence ID" value="AGB32617.1"/>
    <property type="molecule type" value="Genomic_DNA"/>
</dbReference>
<evidence type="ECO:0000256" key="1">
    <source>
        <dbReference type="ARBA" id="ARBA00011900"/>
    </source>
</evidence>
<reference evidence="12" key="1">
    <citation type="submission" date="2012-02" db="EMBL/GenBank/DDBJ databases">
        <title>Complete sequence of chromosome of Natrinema pellirubrum DSM 15624.</title>
        <authorList>
            <person name="Lucas S."/>
            <person name="Han J."/>
            <person name="Lapidus A."/>
            <person name="Cheng J.-F."/>
            <person name="Goodwin L."/>
            <person name="Pitluck S."/>
            <person name="Peters L."/>
            <person name="Teshima H."/>
            <person name="Detter J.C."/>
            <person name="Han C."/>
            <person name="Tapia R."/>
            <person name="Land M."/>
            <person name="Hauser L."/>
            <person name="Kyrpides N."/>
            <person name="Ivanova N."/>
            <person name="Pagani I."/>
            <person name="Sproer C."/>
            <person name="Anderson I."/>
            <person name="Woyke T."/>
        </authorList>
    </citation>
    <scope>NUCLEOTIDE SEQUENCE [LARGE SCALE GENOMIC DNA]</scope>
    <source>
        <strain evidence="12">DSM 15624 / JCM 10476 / NCIMB 786</strain>
    </source>
</reference>
<dbReference type="Proteomes" id="UP000010843">
    <property type="component" value="Chromosome"/>
</dbReference>
<keyword evidence="4" id="KW-0949">S-adenosyl-L-methionine</keyword>
<evidence type="ECO:0000256" key="2">
    <source>
        <dbReference type="ARBA" id="ARBA00022603"/>
    </source>
</evidence>
<comment type="catalytic activity">
    <reaction evidence="7">
        <text>a 2'-deoxyadenosine in DNA + S-adenosyl-L-methionine = an N(6)-methyl-2'-deoxyadenosine in DNA + S-adenosyl-L-homocysteine + H(+)</text>
        <dbReference type="Rhea" id="RHEA:15197"/>
        <dbReference type="Rhea" id="RHEA-COMP:12418"/>
        <dbReference type="Rhea" id="RHEA-COMP:12419"/>
        <dbReference type="ChEBI" id="CHEBI:15378"/>
        <dbReference type="ChEBI" id="CHEBI:57856"/>
        <dbReference type="ChEBI" id="CHEBI:59789"/>
        <dbReference type="ChEBI" id="CHEBI:90615"/>
        <dbReference type="ChEBI" id="CHEBI:90616"/>
        <dbReference type="EC" id="2.1.1.72"/>
    </reaction>
</comment>
<dbReference type="GO" id="GO:0003677">
    <property type="term" value="F:DNA binding"/>
    <property type="evidence" value="ECO:0007669"/>
    <property type="project" value="UniProtKB-KW"/>
</dbReference>
<dbReference type="InterPro" id="IPR025931">
    <property type="entry name" value="TaqI_C"/>
</dbReference>
<evidence type="ECO:0000256" key="6">
    <source>
        <dbReference type="ARBA" id="ARBA00023125"/>
    </source>
</evidence>
<keyword evidence="6" id="KW-0238">DNA-binding</keyword>
<dbReference type="REBASE" id="58778">
    <property type="entry name" value="Npe15624ORF2818P"/>
</dbReference>
<dbReference type="GO" id="GO:0009007">
    <property type="term" value="F:site-specific DNA-methyltransferase (adenine-specific) activity"/>
    <property type="evidence" value="ECO:0007669"/>
    <property type="project" value="UniProtKB-EC"/>
</dbReference>
<dbReference type="SUPFAM" id="SSF53335">
    <property type="entry name" value="S-adenosyl-L-methionine-dependent methyltransferases"/>
    <property type="match status" value="1"/>
</dbReference>
<evidence type="ECO:0000256" key="3">
    <source>
        <dbReference type="ARBA" id="ARBA00022679"/>
    </source>
</evidence>
<dbReference type="PRINTS" id="PR00507">
    <property type="entry name" value="N12N6MTFRASE"/>
</dbReference>
<dbReference type="InterPro" id="IPR011639">
    <property type="entry name" value="MethylTrfase_TaqI-like_dom"/>
</dbReference>
<dbReference type="eggNOG" id="arCOG08946">
    <property type="taxonomic scope" value="Archaea"/>
</dbReference>
<dbReference type="Pfam" id="PF12950">
    <property type="entry name" value="TaqI_C"/>
    <property type="match status" value="1"/>
</dbReference>
<dbReference type="eggNOG" id="arCOG04814">
    <property type="taxonomic scope" value="Archaea"/>
</dbReference>
<evidence type="ECO:0000256" key="5">
    <source>
        <dbReference type="ARBA" id="ARBA00022747"/>
    </source>
</evidence>
<evidence type="ECO:0000256" key="7">
    <source>
        <dbReference type="ARBA" id="ARBA00047942"/>
    </source>
</evidence>
<dbReference type="KEGG" id="npe:Natpe_2818"/>
<dbReference type="InterPro" id="IPR002052">
    <property type="entry name" value="DNA_methylase_N6_adenine_CS"/>
</dbReference>
<gene>
    <name evidence="11" type="ordered locus">Natpe_2818</name>
</gene>
<dbReference type="Pfam" id="PF07669">
    <property type="entry name" value="Eco57I"/>
    <property type="match status" value="1"/>
</dbReference>
<protein>
    <recommendedName>
        <fullName evidence="1">site-specific DNA-methyltransferase (adenine-specific)</fullName>
        <ecNumber evidence="1">2.1.1.72</ecNumber>
    </recommendedName>
</protein>
<dbReference type="Gene3D" id="3.90.220.10">
    <property type="entry name" value="Adenine-n6-DNA-methyltransferase Taqi, Chain A, domain 2"/>
    <property type="match status" value="1"/>
</dbReference>
<feature type="region of interest" description="Disordered" evidence="8">
    <location>
        <begin position="672"/>
        <end position="694"/>
    </location>
</feature>
<feature type="region of interest" description="Disordered" evidence="8">
    <location>
        <begin position="28"/>
        <end position="51"/>
    </location>
</feature>
<dbReference type="eggNOG" id="arCOG02636">
    <property type="taxonomic scope" value="Archaea"/>
</dbReference>
<evidence type="ECO:0000256" key="4">
    <source>
        <dbReference type="ARBA" id="ARBA00022691"/>
    </source>
</evidence>
<keyword evidence="3" id="KW-0808">Transferase</keyword>
<dbReference type="InterPro" id="IPR023135">
    <property type="entry name" value="N6_DNA_MeTrfase_TaqI_C"/>
</dbReference>
<evidence type="ECO:0000256" key="8">
    <source>
        <dbReference type="SAM" id="MobiDB-lite"/>
    </source>
</evidence>
<evidence type="ECO:0000259" key="9">
    <source>
        <dbReference type="Pfam" id="PF07669"/>
    </source>
</evidence>
<dbReference type="Gene3D" id="3.40.50.150">
    <property type="entry name" value="Vaccinia Virus protein VP39"/>
    <property type="match status" value="1"/>
</dbReference>
<feature type="domain" description="Type II methyltransferase M.TaqI-like" evidence="9">
    <location>
        <begin position="628"/>
        <end position="874"/>
    </location>
</feature>
<keyword evidence="2 11" id="KW-0489">Methyltransferase</keyword>
<name>L0JPS8_NATP1</name>
<dbReference type="InterPro" id="IPR050953">
    <property type="entry name" value="N4_N6_ade-DNA_methylase"/>
</dbReference>
<accession>L0JPS8</accession>